<dbReference type="Pfam" id="PF00096">
    <property type="entry name" value="zf-C2H2"/>
    <property type="match status" value="2"/>
</dbReference>
<protein>
    <submittedName>
        <fullName evidence="10">C2H2-type domain-containing protein</fullName>
    </submittedName>
</protein>
<reference evidence="10" key="1">
    <citation type="submission" date="2022-11" db="UniProtKB">
        <authorList>
            <consortium name="WormBaseParasite"/>
        </authorList>
    </citation>
    <scope>IDENTIFICATION</scope>
</reference>
<dbReference type="PROSITE" id="PS50157">
    <property type="entry name" value="ZINC_FINGER_C2H2_2"/>
    <property type="match status" value="3"/>
</dbReference>
<dbReference type="WBParaSite" id="nRc.2.0.1.t13307-RA">
    <property type="protein sequence ID" value="nRc.2.0.1.t13307-RA"/>
    <property type="gene ID" value="nRc.2.0.1.g13307"/>
</dbReference>
<dbReference type="FunFam" id="3.30.160.60:FF:000446">
    <property type="entry name" value="Zinc finger protein"/>
    <property type="match status" value="1"/>
</dbReference>
<feature type="domain" description="C2H2-type" evidence="8">
    <location>
        <begin position="129"/>
        <end position="156"/>
    </location>
</feature>
<keyword evidence="4 7" id="KW-0863">Zinc-finger</keyword>
<dbReference type="InterPro" id="IPR013087">
    <property type="entry name" value="Znf_C2H2_type"/>
</dbReference>
<dbReference type="GO" id="GO:0000122">
    <property type="term" value="P:negative regulation of transcription by RNA polymerase II"/>
    <property type="evidence" value="ECO:0007669"/>
    <property type="project" value="UniProtKB-ARBA"/>
</dbReference>
<dbReference type="Gene3D" id="3.30.160.60">
    <property type="entry name" value="Classic Zinc Finger"/>
    <property type="match status" value="2"/>
</dbReference>
<keyword evidence="3" id="KW-0677">Repeat</keyword>
<keyword evidence="9" id="KW-1185">Reference proteome</keyword>
<accession>A0A915IIV4</accession>
<sequence>MSQNHYPSMISRNDQPQIGFHDLDSSSTVILYGAGDALLPIFSPSLDQSTISHNDYDYPSGLNNINTANEHVFSNHSRNLSHDDTIALDQTINIMSNDPESSPLVTNEMVSDLINGDIKKEITSSKRVFKCKDCARVFIRRPSLIIHQRIHNSKSPYQCMLCGRLFRQKSNANRHIETHKHEYDSYMVAYQCSYCENQFDCARCLKSHAITSHRDIRVFACPAEICQIESADLSEIVKHENLTVGKEHFEHIFALNMKIKINIDVPGVEKDMIDHICSESM</sequence>
<evidence type="ECO:0000259" key="8">
    <source>
        <dbReference type="PROSITE" id="PS50157"/>
    </source>
</evidence>
<dbReference type="SUPFAM" id="SSF57667">
    <property type="entry name" value="beta-beta-alpha zinc fingers"/>
    <property type="match status" value="1"/>
</dbReference>
<dbReference type="InterPro" id="IPR036236">
    <property type="entry name" value="Znf_C2H2_sf"/>
</dbReference>
<evidence type="ECO:0000256" key="7">
    <source>
        <dbReference type="PROSITE-ProRule" id="PRU00042"/>
    </source>
</evidence>
<keyword evidence="2" id="KW-0479">Metal-binding</keyword>
<feature type="domain" description="C2H2-type" evidence="8">
    <location>
        <begin position="190"/>
        <end position="218"/>
    </location>
</feature>
<organism evidence="9 10">
    <name type="scientific">Romanomermis culicivorax</name>
    <name type="common">Nematode worm</name>
    <dbReference type="NCBI Taxonomy" id="13658"/>
    <lineage>
        <taxon>Eukaryota</taxon>
        <taxon>Metazoa</taxon>
        <taxon>Ecdysozoa</taxon>
        <taxon>Nematoda</taxon>
        <taxon>Enoplea</taxon>
        <taxon>Dorylaimia</taxon>
        <taxon>Mermithida</taxon>
        <taxon>Mermithoidea</taxon>
        <taxon>Mermithidae</taxon>
        <taxon>Romanomermis</taxon>
    </lineage>
</organism>
<dbReference type="InterPro" id="IPR050331">
    <property type="entry name" value="Zinc_finger"/>
</dbReference>
<keyword evidence="6" id="KW-0539">Nucleus</keyword>
<evidence type="ECO:0000256" key="3">
    <source>
        <dbReference type="ARBA" id="ARBA00022737"/>
    </source>
</evidence>
<dbReference type="AlphaFoldDB" id="A0A915IIV4"/>
<dbReference type="PROSITE" id="PS00028">
    <property type="entry name" value="ZINC_FINGER_C2H2_1"/>
    <property type="match status" value="3"/>
</dbReference>
<comment type="subcellular location">
    <subcellularLocation>
        <location evidence="1">Nucleus</location>
    </subcellularLocation>
</comment>
<evidence type="ECO:0000313" key="10">
    <source>
        <dbReference type="WBParaSite" id="nRc.2.0.1.t13307-RA"/>
    </source>
</evidence>
<feature type="domain" description="C2H2-type" evidence="8">
    <location>
        <begin position="157"/>
        <end position="184"/>
    </location>
</feature>
<evidence type="ECO:0000256" key="6">
    <source>
        <dbReference type="ARBA" id="ARBA00023242"/>
    </source>
</evidence>
<dbReference type="GO" id="GO:0008270">
    <property type="term" value="F:zinc ion binding"/>
    <property type="evidence" value="ECO:0007669"/>
    <property type="project" value="UniProtKB-KW"/>
</dbReference>
<proteinExistence type="predicted"/>
<dbReference type="Proteomes" id="UP000887565">
    <property type="component" value="Unplaced"/>
</dbReference>
<evidence type="ECO:0000313" key="9">
    <source>
        <dbReference type="Proteomes" id="UP000887565"/>
    </source>
</evidence>
<evidence type="ECO:0000256" key="5">
    <source>
        <dbReference type="ARBA" id="ARBA00022833"/>
    </source>
</evidence>
<keyword evidence="5" id="KW-0862">Zinc</keyword>
<dbReference type="GO" id="GO:0005634">
    <property type="term" value="C:nucleus"/>
    <property type="evidence" value="ECO:0007669"/>
    <property type="project" value="UniProtKB-SubCell"/>
</dbReference>
<name>A0A915IIV4_ROMCU</name>
<dbReference type="SMART" id="SM00355">
    <property type="entry name" value="ZnF_C2H2"/>
    <property type="match status" value="3"/>
</dbReference>
<dbReference type="PANTHER" id="PTHR16515:SF49">
    <property type="entry name" value="GASTRULA ZINC FINGER PROTEIN XLCGF49.1-LIKE-RELATED"/>
    <property type="match status" value="1"/>
</dbReference>
<evidence type="ECO:0000256" key="1">
    <source>
        <dbReference type="ARBA" id="ARBA00004123"/>
    </source>
</evidence>
<dbReference type="PANTHER" id="PTHR16515">
    <property type="entry name" value="PR DOMAIN ZINC FINGER PROTEIN"/>
    <property type="match status" value="1"/>
</dbReference>
<evidence type="ECO:0000256" key="4">
    <source>
        <dbReference type="ARBA" id="ARBA00022771"/>
    </source>
</evidence>
<evidence type="ECO:0000256" key="2">
    <source>
        <dbReference type="ARBA" id="ARBA00022723"/>
    </source>
</evidence>